<dbReference type="PANTHER" id="PTHR43685:SF3">
    <property type="entry name" value="SLR2126 PROTEIN"/>
    <property type="match status" value="1"/>
</dbReference>
<feature type="transmembrane region" description="Helical" evidence="1">
    <location>
        <begin position="670"/>
        <end position="688"/>
    </location>
</feature>
<evidence type="ECO:0000256" key="1">
    <source>
        <dbReference type="SAM" id="Phobius"/>
    </source>
</evidence>
<dbReference type="InterPro" id="IPR017853">
    <property type="entry name" value="GH"/>
</dbReference>
<accession>A0ABW3IQH0</accession>
<dbReference type="EC" id="2.4.-.-" evidence="4"/>
<dbReference type="Pfam" id="PF02836">
    <property type="entry name" value="Glyco_hydro_2_C"/>
    <property type="match status" value="1"/>
</dbReference>
<dbReference type="Gene3D" id="3.20.20.80">
    <property type="entry name" value="Glycosidases"/>
    <property type="match status" value="1"/>
</dbReference>
<evidence type="ECO:0000259" key="2">
    <source>
        <dbReference type="Pfam" id="PF00535"/>
    </source>
</evidence>
<evidence type="ECO:0000313" key="4">
    <source>
        <dbReference type="EMBL" id="MFD0980289.1"/>
    </source>
</evidence>
<keyword evidence="1" id="KW-1133">Transmembrane helix</keyword>
<proteinExistence type="predicted"/>
<evidence type="ECO:0000313" key="5">
    <source>
        <dbReference type="Proteomes" id="UP001597108"/>
    </source>
</evidence>
<dbReference type="InterPro" id="IPR006103">
    <property type="entry name" value="Glyco_hydro_2_cat"/>
</dbReference>
<gene>
    <name evidence="4" type="ORF">ACFQ2S_11565</name>
</gene>
<protein>
    <submittedName>
        <fullName evidence="4">Glycosyltransferase</fullName>
        <ecNumber evidence="4">2.4.-.-</ecNumber>
    </submittedName>
</protein>
<evidence type="ECO:0000259" key="3">
    <source>
        <dbReference type="Pfam" id="PF02836"/>
    </source>
</evidence>
<keyword evidence="4" id="KW-0328">Glycosyltransferase</keyword>
<dbReference type="Proteomes" id="UP001597108">
    <property type="component" value="Unassembled WGS sequence"/>
</dbReference>
<reference evidence="5" key="1">
    <citation type="journal article" date="2019" name="Int. J. Syst. Evol. Microbiol.">
        <title>The Global Catalogue of Microorganisms (GCM) 10K type strain sequencing project: providing services to taxonomists for standard genome sequencing and annotation.</title>
        <authorList>
            <consortium name="The Broad Institute Genomics Platform"/>
            <consortium name="The Broad Institute Genome Sequencing Center for Infectious Disease"/>
            <person name="Wu L."/>
            <person name="Ma J."/>
        </authorList>
    </citation>
    <scope>NUCLEOTIDE SEQUENCE [LARGE SCALE GENOMIC DNA]</scope>
    <source>
        <strain evidence="5">CCUG 60524</strain>
    </source>
</reference>
<keyword evidence="4" id="KW-0808">Transferase</keyword>
<dbReference type="Gene3D" id="3.90.550.10">
    <property type="entry name" value="Spore Coat Polysaccharide Biosynthesis Protein SpsA, Chain A"/>
    <property type="match status" value="1"/>
</dbReference>
<feature type="transmembrane region" description="Helical" evidence="1">
    <location>
        <begin position="852"/>
        <end position="872"/>
    </location>
</feature>
<dbReference type="InterPro" id="IPR029044">
    <property type="entry name" value="Nucleotide-diphossugar_trans"/>
</dbReference>
<sequence length="893" mass="98330">MLLALSVKRRAGRDCLVRGAAKPYWSGVGRLGAENSIGCVAILRLTFSKFLGRVLLGGRAMFDQRSASGRPSRPEVRGKFVFRDGQKTYVKGVTYGTFRGNPDTGDFPDPETVEKDFAAMAAAGMNTVRVYIVPPRWLLDLAEACGLGVFVGLPWEQHIAFLDNKAVADDIVRRLDEALEPIADHPAIFAIAIGNEIPATVVRWYGGKRVARFLRRIVRMVRQRAPGVLVTYVNFPSTEYLKVPEIDLVSFNVYLEDMDRLDAYLARLHNLAGEKPLLMAEIGLDSQRNGIDVQASSIAAQLVTAFEAGVSGAFVFSWTDEWSRGGHEVLDWDFGLTTRGREPKPALAAVSKAFEAAPAARSEWPRFSVVVCSYNGSRTIGETLERLGELDYPNYEAIVVNDGSTDSTREIAEASPFKVISTENRGLSNARNTGMDAASGELIAYIDDDAYPDPQWLTYLALAFLKRDFTAVGGPNLGPPEDPDIAECIANAPGGPVQVLENDEVAEHIPGCNMSFRAEALRAVGGFDPQFRVAGDDVDLCWRIEANGGVIGFSHAAQVWHHRRPSVATYFKQQRGYARAEALLARKWASKFNRAGHLPWRGQLYGRGLVQSFTNRPRIYHGSWGAAPFQSVYSRGESVLTSLPLMPEWIFLVGLSLVLGLFGFDWPPLFLLFVAGLAGLFLSLAMSFRGALAAEINSAGSEPPRAPEWQLRAIIFWLHFVQPVARLVGRIQYRLGPWSNEPFRLFPIPRPLQWQHWSETWTDPTTPLRQLRDRLDGSADRFGVGGDFDAWDIALGQSVFAEARLVSMVEEHGHGQQLFRLRAWPVVFTPVIIFFLAFVVMSALAFSDGAAIAGSVLGLFAFLVYATAYSAASTAMETAEAAVGKGLKMKRVT</sequence>
<dbReference type="Pfam" id="PF00535">
    <property type="entry name" value="Glycos_transf_2"/>
    <property type="match status" value="1"/>
</dbReference>
<keyword evidence="1" id="KW-0812">Transmembrane</keyword>
<keyword evidence="1" id="KW-0472">Membrane</keyword>
<feature type="domain" description="Glycoside hydrolase family 2 catalytic" evidence="3">
    <location>
        <begin position="76"/>
        <end position="290"/>
    </location>
</feature>
<dbReference type="SUPFAM" id="SSF53448">
    <property type="entry name" value="Nucleotide-diphospho-sugar transferases"/>
    <property type="match status" value="1"/>
</dbReference>
<dbReference type="InterPro" id="IPR050834">
    <property type="entry name" value="Glycosyltransf_2"/>
</dbReference>
<name>A0ABW3IQH0_9RHOB</name>
<dbReference type="GO" id="GO:0016757">
    <property type="term" value="F:glycosyltransferase activity"/>
    <property type="evidence" value="ECO:0007669"/>
    <property type="project" value="UniProtKB-KW"/>
</dbReference>
<feature type="transmembrane region" description="Helical" evidence="1">
    <location>
        <begin position="823"/>
        <end position="846"/>
    </location>
</feature>
<organism evidence="4 5">
    <name type="scientific">Tropicimonas aquimaris</name>
    <dbReference type="NCBI Taxonomy" id="914152"/>
    <lineage>
        <taxon>Bacteria</taxon>
        <taxon>Pseudomonadati</taxon>
        <taxon>Pseudomonadota</taxon>
        <taxon>Alphaproteobacteria</taxon>
        <taxon>Rhodobacterales</taxon>
        <taxon>Roseobacteraceae</taxon>
        <taxon>Tropicimonas</taxon>
    </lineage>
</organism>
<feature type="domain" description="Glycosyltransferase 2-like" evidence="2">
    <location>
        <begin position="368"/>
        <end position="521"/>
    </location>
</feature>
<dbReference type="SUPFAM" id="SSF51445">
    <property type="entry name" value="(Trans)glycosidases"/>
    <property type="match status" value="1"/>
</dbReference>
<comment type="caution">
    <text evidence="4">The sequence shown here is derived from an EMBL/GenBank/DDBJ whole genome shotgun (WGS) entry which is preliminary data.</text>
</comment>
<dbReference type="InterPro" id="IPR001173">
    <property type="entry name" value="Glyco_trans_2-like"/>
</dbReference>
<dbReference type="RefSeq" id="WP_386074606.1">
    <property type="nucleotide sequence ID" value="NZ_JBHTJT010000013.1"/>
</dbReference>
<keyword evidence="5" id="KW-1185">Reference proteome</keyword>
<dbReference type="EMBL" id="JBHTJT010000013">
    <property type="protein sequence ID" value="MFD0980289.1"/>
    <property type="molecule type" value="Genomic_DNA"/>
</dbReference>
<dbReference type="PANTHER" id="PTHR43685">
    <property type="entry name" value="GLYCOSYLTRANSFERASE"/>
    <property type="match status" value="1"/>
</dbReference>